<gene>
    <name evidence="1" type="ORF">NKHFOMCA_00001</name>
</gene>
<proteinExistence type="predicted"/>
<sequence length="49" mass="5170">MDGKITAFMENSGEAAAKGVEAKLICISAEFKPSWSGTDPFIHGQVELG</sequence>
<dbReference type="AlphaFoldDB" id="A0A7G9Z4S4"/>
<evidence type="ECO:0000313" key="1">
    <source>
        <dbReference type="EMBL" id="QNO55258.1"/>
    </source>
</evidence>
<dbReference type="EMBL" id="MT631608">
    <property type="protein sequence ID" value="QNO55258.1"/>
    <property type="molecule type" value="Genomic_DNA"/>
</dbReference>
<accession>A0A7G9Z4S4</accession>
<name>A0A7G9Z4S4_9EURY</name>
<protein>
    <submittedName>
        <fullName evidence="1">Uncharacterized protein</fullName>
    </submittedName>
</protein>
<organism evidence="1">
    <name type="scientific">Candidatus Methanophaga sp. ANME-1 ERB7</name>
    <dbReference type="NCBI Taxonomy" id="2759913"/>
    <lineage>
        <taxon>Archaea</taxon>
        <taxon>Methanobacteriati</taxon>
        <taxon>Methanobacteriota</taxon>
        <taxon>Stenosarchaea group</taxon>
        <taxon>Methanomicrobia</taxon>
        <taxon>Candidatus Methanophagales</taxon>
        <taxon>Candidatus Methanophagaceae</taxon>
        <taxon>Candidatus Methanophaga</taxon>
    </lineage>
</organism>
<reference evidence="1" key="1">
    <citation type="submission" date="2020-06" db="EMBL/GenBank/DDBJ databases">
        <title>Unique genomic features of the anaerobic methanotrophic archaea.</title>
        <authorList>
            <person name="Chadwick G.L."/>
            <person name="Skennerton C.T."/>
            <person name="Laso-Perez R."/>
            <person name="Leu A.O."/>
            <person name="Speth D.R."/>
            <person name="Yu H."/>
            <person name="Morgan-Lang C."/>
            <person name="Hatzenpichler R."/>
            <person name="Goudeau D."/>
            <person name="Malmstrom R."/>
            <person name="Brazelton W.J."/>
            <person name="Woyke T."/>
            <person name="Hallam S.J."/>
            <person name="Tyson G.W."/>
            <person name="Wegener G."/>
            <person name="Boetius A."/>
            <person name="Orphan V."/>
        </authorList>
    </citation>
    <scope>NUCLEOTIDE SEQUENCE</scope>
</reference>